<dbReference type="GO" id="GO:0009088">
    <property type="term" value="P:threonine biosynthetic process"/>
    <property type="evidence" value="ECO:0007669"/>
    <property type="project" value="UniProtKB-UniPathway"/>
</dbReference>
<keyword evidence="4 8" id="KW-0547">Nucleotide-binding</keyword>
<dbReference type="OrthoDB" id="9799110at2"/>
<dbReference type="InterPro" id="IPR018042">
    <property type="entry name" value="Aspartate_kinase_CS"/>
</dbReference>
<dbReference type="EC" id="2.7.2.4" evidence="9"/>
<evidence type="ECO:0000313" key="14">
    <source>
        <dbReference type="Proteomes" id="UP000294498"/>
    </source>
</evidence>
<comment type="catalytic activity">
    <reaction evidence="7 9">
        <text>L-aspartate + ATP = 4-phospho-L-aspartate + ADP</text>
        <dbReference type="Rhea" id="RHEA:23776"/>
        <dbReference type="ChEBI" id="CHEBI:29991"/>
        <dbReference type="ChEBI" id="CHEBI:30616"/>
        <dbReference type="ChEBI" id="CHEBI:57535"/>
        <dbReference type="ChEBI" id="CHEBI:456216"/>
        <dbReference type="EC" id="2.7.2.4"/>
    </reaction>
</comment>
<feature type="domain" description="Aspartokinase ACT" evidence="12">
    <location>
        <begin position="378"/>
        <end position="434"/>
    </location>
</feature>
<feature type="domain" description="Aspartate/glutamate/uridylate kinase" evidence="11">
    <location>
        <begin position="2"/>
        <end position="276"/>
    </location>
</feature>
<feature type="binding site" evidence="8">
    <location>
        <position position="120"/>
    </location>
    <ligand>
        <name>substrate</name>
    </ligand>
</feature>
<dbReference type="InterPro" id="IPR054352">
    <property type="entry name" value="ACT_Aspartokinase"/>
</dbReference>
<accession>A0A4R8DE81</accession>
<dbReference type="InterPro" id="IPR036393">
    <property type="entry name" value="AceGlu_kinase-like_sf"/>
</dbReference>
<dbReference type="PROSITE" id="PS00324">
    <property type="entry name" value="ASPARTOKINASE"/>
    <property type="match status" value="1"/>
</dbReference>
<dbReference type="GO" id="GO:0004072">
    <property type="term" value="F:aspartate kinase activity"/>
    <property type="evidence" value="ECO:0007669"/>
    <property type="project" value="UniProtKB-EC"/>
</dbReference>
<dbReference type="InterPro" id="IPR001341">
    <property type="entry name" value="Asp_kinase"/>
</dbReference>
<comment type="caution">
    <text evidence="13">The sequence shown here is derived from an EMBL/GenBank/DDBJ whole genome shotgun (WGS) entry which is preliminary data.</text>
</comment>
<dbReference type="Pfam" id="PF00696">
    <property type="entry name" value="AA_kinase"/>
    <property type="match status" value="1"/>
</dbReference>
<evidence type="ECO:0000259" key="12">
    <source>
        <dbReference type="Pfam" id="PF22468"/>
    </source>
</evidence>
<dbReference type="RefSeq" id="WP_133995356.1">
    <property type="nucleotide sequence ID" value="NZ_SODV01000002.1"/>
</dbReference>
<dbReference type="InterPro" id="IPR042199">
    <property type="entry name" value="AsparK_Bifunc_asparK/hSer_DH"/>
</dbReference>
<evidence type="ECO:0000256" key="9">
    <source>
        <dbReference type="RuleBase" id="RU003448"/>
    </source>
</evidence>
<keyword evidence="3 9" id="KW-0808">Transferase</keyword>
<feature type="binding site" evidence="8">
    <location>
        <position position="42"/>
    </location>
    <ligand>
        <name>substrate</name>
    </ligand>
</feature>
<dbReference type="Gene3D" id="3.40.1160.10">
    <property type="entry name" value="Acetylglutamate kinase-like"/>
    <property type="match status" value="1"/>
</dbReference>
<dbReference type="UniPathway" id="UPA00050">
    <property type="reaction ID" value="UER00461"/>
</dbReference>
<dbReference type="PANTHER" id="PTHR21499">
    <property type="entry name" value="ASPARTATE KINASE"/>
    <property type="match status" value="1"/>
</dbReference>
<evidence type="ECO:0000256" key="1">
    <source>
        <dbReference type="ARBA" id="ARBA00004766"/>
    </source>
</evidence>
<dbReference type="InterPro" id="IPR005260">
    <property type="entry name" value="Asp_kin_monofn"/>
</dbReference>
<dbReference type="CDD" id="cd04243">
    <property type="entry name" value="AAK_AK-HSDH-like"/>
    <property type="match status" value="1"/>
</dbReference>
<comment type="pathway">
    <text evidence="10">Amino-acid biosynthesis; L-threonine biosynthesis; L-threonine from L-aspartate: step 1/5.</text>
</comment>
<gene>
    <name evidence="13" type="ORF">EDB95_3536</name>
</gene>
<protein>
    <recommendedName>
        <fullName evidence="9">Aspartokinase</fullName>
        <ecNumber evidence="9">2.7.2.4</ecNumber>
    </recommendedName>
</protein>
<evidence type="ECO:0000256" key="7">
    <source>
        <dbReference type="ARBA" id="ARBA00047872"/>
    </source>
</evidence>
<evidence type="ECO:0000256" key="3">
    <source>
        <dbReference type="ARBA" id="ARBA00022679"/>
    </source>
</evidence>
<dbReference type="GO" id="GO:0005524">
    <property type="term" value="F:ATP binding"/>
    <property type="evidence" value="ECO:0007669"/>
    <property type="project" value="UniProtKB-KW"/>
</dbReference>
<dbReference type="PIRSF" id="PIRSF000726">
    <property type="entry name" value="Asp_kin"/>
    <property type="match status" value="1"/>
</dbReference>
<dbReference type="InterPro" id="IPR001048">
    <property type="entry name" value="Asp/Glu/Uridylate_kinase"/>
</dbReference>
<dbReference type="SUPFAM" id="SSF53633">
    <property type="entry name" value="Carbamate kinase-like"/>
    <property type="match status" value="1"/>
</dbReference>
<dbReference type="NCBIfam" id="TIGR00657">
    <property type="entry name" value="asp_kinases"/>
    <property type="match status" value="1"/>
</dbReference>
<dbReference type="Proteomes" id="UP000294498">
    <property type="component" value="Unassembled WGS sequence"/>
</dbReference>
<evidence type="ECO:0000313" key="13">
    <source>
        <dbReference type="EMBL" id="TDW95725.1"/>
    </source>
</evidence>
<dbReference type="AlphaFoldDB" id="A0A4R8DE81"/>
<feature type="binding site" evidence="8">
    <location>
        <begin position="5"/>
        <end position="8"/>
    </location>
    <ligand>
        <name>ATP</name>
        <dbReference type="ChEBI" id="CHEBI:30616"/>
    </ligand>
</feature>
<keyword evidence="10" id="KW-0028">Amino-acid biosynthesis</keyword>
<evidence type="ECO:0000256" key="10">
    <source>
        <dbReference type="RuleBase" id="RU004249"/>
    </source>
</evidence>
<comment type="pathway">
    <text evidence="1 10">Amino-acid biosynthesis; L-lysine biosynthesis via DAP pathway; (S)-tetrahydrodipicolinate from L-aspartate: step 1/4.</text>
</comment>
<evidence type="ECO:0000256" key="4">
    <source>
        <dbReference type="ARBA" id="ARBA00022741"/>
    </source>
</evidence>
<dbReference type="SUPFAM" id="SSF55021">
    <property type="entry name" value="ACT-like"/>
    <property type="match status" value="2"/>
</dbReference>
<evidence type="ECO:0000256" key="8">
    <source>
        <dbReference type="PIRSR" id="PIRSR000726-1"/>
    </source>
</evidence>
<dbReference type="CDD" id="cd04912">
    <property type="entry name" value="ACT_AKiii-LysC-EC-like_1"/>
    <property type="match status" value="1"/>
</dbReference>
<dbReference type="Pfam" id="PF22468">
    <property type="entry name" value="ACT_9"/>
    <property type="match status" value="1"/>
</dbReference>
<dbReference type="UniPathway" id="UPA00051">
    <property type="reaction ID" value="UER00462"/>
</dbReference>
<evidence type="ECO:0000256" key="5">
    <source>
        <dbReference type="ARBA" id="ARBA00022777"/>
    </source>
</evidence>
<dbReference type="Gene3D" id="3.30.70.260">
    <property type="match status" value="2"/>
</dbReference>
<dbReference type="GO" id="GO:0009090">
    <property type="term" value="P:homoserine biosynthetic process"/>
    <property type="evidence" value="ECO:0007669"/>
    <property type="project" value="TreeGrafter"/>
</dbReference>
<evidence type="ECO:0000259" key="11">
    <source>
        <dbReference type="Pfam" id="PF00696"/>
    </source>
</evidence>
<proteinExistence type="inferred from homology"/>
<feature type="binding site" evidence="8">
    <location>
        <begin position="219"/>
        <end position="220"/>
    </location>
    <ligand>
        <name>ATP</name>
        <dbReference type="ChEBI" id="CHEBI:30616"/>
    </ligand>
</feature>
<keyword evidence="6 8" id="KW-0067">ATP-binding</keyword>
<dbReference type="GO" id="GO:0005829">
    <property type="term" value="C:cytosol"/>
    <property type="evidence" value="ECO:0007669"/>
    <property type="project" value="TreeGrafter"/>
</dbReference>
<organism evidence="13 14">
    <name type="scientific">Dinghuibacter silviterrae</name>
    <dbReference type="NCBI Taxonomy" id="1539049"/>
    <lineage>
        <taxon>Bacteria</taxon>
        <taxon>Pseudomonadati</taxon>
        <taxon>Bacteroidota</taxon>
        <taxon>Chitinophagia</taxon>
        <taxon>Chitinophagales</taxon>
        <taxon>Chitinophagaceae</taxon>
        <taxon>Dinghuibacter</taxon>
    </lineage>
</organism>
<dbReference type="GO" id="GO:0009089">
    <property type="term" value="P:lysine biosynthetic process via diaminopimelate"/>
    <property type="evidence" value="ECO:0007669"/>
    <property type="project" value="UniProtKB-UniPathway"/>
</dbReference>
<dbReference type="InterPro" id="IPR045865">
    <property type="entry name" value="ACT-like_dom_sf"/>
</dbReference>
<comment type="pathway">
    <text evidence="10">Amino-acid biosynthesis; L-methionine biosynthesis via de novo pathway; L-homoserine from L-aspartate: step 1/3.</text>
</comment>
<feature type="binding site" evidence="8">
    <location>
        <position position="230"/>
    </location>
    <ligand>
        <name>ATP</name>
        <dbReference type="ChEBI" id="CHEBI:30616"/>
    </ligand>
</feature>
<name>A0A4R8DE81_9BACT</name>
<dbReference type="PANTHER" id="PTHR21499:SF59">
    <property type="entry name" value="ASPARTOKINASE"/>
    <property type="match status" value="1"/>
</dbReference>
<dbReference type="UniPathway" id="UPA00034">
    <property type="reaction ID" value="UER00015"/>
</dbReference>
<keyword evidence="14" id="KW-1185">Reference proteome</keyword>
<keyword evidence="5 9" id="KW-0418">Kinase</keyword>
<dbReference type="Gene3D" id="1.20.120.1320">
    <property type="entry name" value="Aspartokinase, catalytic domain"/>
    <property type="match status" value="1"/>
</dbReference>
<evidence type="ECO:0000256" key="2">
    <source>
        <dbReference type="ARBA" id="ARBA00010122"/>
    </source>
</evidence>
<comment type="similarity">
    <text evidence="2 9">Belongs to the aspartokinase family.</text>
</comment>
<reference evidence="13 14" key="1">
    <citation type="submission" date="2019-03" db="EMBL/GenBank/DDBJ databases">
        <title>Genomic Encyclopedia of Type Strains, Phase IV (KMG-IV): sequencing the most valuable type-strain genomes for metagenomic binning, comparative biology and taxonomic classification.</title>
        <authorList>
            <person name="Goeker M."/>
        </authorList>
    </citation>
    <scope>NUCLEOTIDE SEQUENCE [LARGE SCALE GENOMIC DNA]</scope>
    <source>
        <strain evidence="13 14">DSM 100059</strain>
    </source>
</reference>
<evidence type="ECO:0000256" key="6">
    <source>
        <dbReference type="ARBA" id="ARBA00022840"/>
    </source>
</evidence>
<sequence>MKIMKFGGTSVGKPERMHQVRELITRDNEPKIVVLSALSGTTNTLVSIGESCAQGEKAGAKDIIDKLEAHYRSFVKDLLKPGPARDKANGIVSEHFEFLNIILKISFNEALNKDILAQGELLSTKLFSCYLQQEGLTHKLLPALEFMSIDSYDEPQVGSIKVRLGMLLEENKETPLFITQGYICRNAKGEIDNLKRGGSDYTASLVAAAIQASVCEIWTDIDGMHNNDPRIVDKTLPIETLSFDEAAELAYFGAKILHPASIWPAQHYNVPVKLLNTMQPDAKGTIIQEKASSRGAKAVAAKDGIIAIKIKSSRMLLAYGFLRKIFEVFEKYRTPIDMVTTSEVAVSLTIDTKAHLAEIIKELEPFGTVEVDEEQTIVSVVGHELAEEKATLTRLFDALDGIPVRMVSFGGSPHNVSLLVPAEHKKKTLQLLNKGLFGL</sequence>
<dbReference type="EMBL" id="SODV01000002">
    <property type="protein sequence ID" value="TDW95725.1"/>
    <property type="molecule type" value="Genomic_DNA"/>
</dbReference>